<reference evidence="4 5" key="1">
    <citation type="submission" date="2018-03" db="EMBL/GenBank/DDBJ databases">
        <title>Characteristics and genome of n-alkane degrading marine bacteria Gordonia iterans isolated from crude oil contaminated in Tae-an, South Korea.</title>
        <authorList>
            <person name="Lee S.-S."/>
            <person name="Kim H."/>
        </authorList>
    </citation>
    <scope>NUCLEOTIDE SEQUENCE [LARGE SCALE GENOMIC DNA]</scope>
    <source>
        <strain evidence="4 5">Co17</strain>
    </source>
</reference>
<organism evidence="4 5">
    <name type="scientific">Gordonia iterans</name>
    <dbReference type="NCBI Taxonomy" id="1004901"/>
    <lineage>
        <taxon>Bacteria</taxon>
        <taxon>Bacillati</taxon>
        <taxon>Actinomycetota</taxon>
        <taxon>Actinomycetes</taxon>
        <taxon>Mycobacteriales</taxon>
        <taxon>Gordoniaceae</taxon>
        <taxon>Gordonia</taxon>
    </lineage>
</organism>
<dbReference type="SUPFAM" id="SSF56235">
    <property type="entry name" value="N-terminal nucleophile aminohydrolases (Ntn hydrolases)"/>
    <property type="match status" value="1"/>
</dbReference>
<dbReference type="GO" id="GO:0016787">
    <property type="term" value="F:hydrolase activity"/>
    <property type="evidence" value="ECO:0007669"/>
    <property type="project" value="UniProtKB-KW"/>
</dbReference>
<dbReference type="Gene3D" id="3.60.60.10">
    <property type="entry name" value="Penicillin V Acylase, Chain A"/>
    <property type="match status" value="1"/>
</dbReference>
<dbReference type="InterPro" id="IPR029132">
    <property type="entry name" value="CBAH/NAAA_C"/>
</dbReference>
<accession>A0A2S0KFM7</accession>
<dbReference type="OrthoDB" id="1265391at2"/>
<name>A0A2S0KFM7_9ACTN</name>
<evidence type="ECO:0000256" key="1">
    <source>
        <dbReference type="ARBA" id="ARBA00006625"/>
    </source>
</evidence>
<feature type="domain" description="Choloylglycine hydrolase/NAAA C-terminal" evidence="3">
    <location>
        <begin position="2"/>
        <end position="324"/>
    </location>
</feature>
<evidence type="ECO:0000256" key="2">
    <source>
        <dbReference type="ARBA" id="ARBA00022801"/>
    </source>
</evidence>
<dbReference type="PANTHER" id="PTHR35527:SF2">
    <property type="entry name" value="HYDROLASE"/>
    <property type="match status" value="1"/>
</dbReference>
<dbReference type="EMBL" id="CP027433">
    <property type="protein sequence ID" value="AVM00497.1"/>
    <property type="molecule type" value="Genomic_DNA"/>
</dbReference>
<protein>
    <submittedName>
        <fullName evidence="4">Linear amide C-N hydrolase</fullName>
    </submittedName>
</protein>
<dbReference type="KEGG" id="git:C6V83_09640"/>
<sequence>MCTGIRITAENGDVFWGRTMDLNIPMFGTPAGLPAALDNVVVISTVPAGAEMPSPLAAWKSKYATMGVGIKGTNILLDGINEKGLAGDTQVLMECTRGAASDIAARKQTGVLGEEFVSFILSQFGSVAEIRERYADFALLDQPYDAFGQHISMPLHYCFVDTTGDGIVLEPVEDGAFKLYDYAGAYTNSPEYDWHLINVRNYITLNNVDPAAARKLPTGLELQPIEGGTGYGMFGLPGDYTAPSRMVRALNLAAYLKPFDREQGIAQLYAAFRTVIIPPGLEHKGDVSSWSDYSRYWAGYDLSERTVYVQTGEGLAITAKKLDTTVTETTYDAIDLSNNVHALN</sequence>
<evidence type="ECO:0000313" key="4">
    <source>
        <dbReference type="EMBL" id="AVM00497.1"/>
    </source>
</evidence>
<evidence type="ECO:0000259" key="3">
    <source>
        <dbReference type="Pfam" id="PF02275"/>
    </source>
</evidence>
<keyword evidence="2 4" id="KW-0378">Hydrolase</keyword>
<dbReference type="Proteomes" id="UP000239814">
    <property type="component" value="Chromosome"/>
</dbReference>
<dbReference type="Pfam" id="PF02275">
    <property type="entry name" value="CBAH"/>
    <property type="match status" value="1"/>
</dbReference>
<gene>
    <name evidence="4" type="ORF">C6V83_09640</name>
</gene>
<keyword evidence="5" id="KW-1185">Reference proteome</keyword>
<dbReference type="InterPro" id="IPR029055">
    <property type="entry name" value="Ntn_hydrolases_N"/>
</dbReference>
<comment type="similarity">
    <text evidence="1">Belongs to the peptidase C59 family.</text>
</comment>
<dbReference type="RefSeq" id="WP_105942225.1">
    <property type="nucleotide sequence ID" value="NZ_CP027433.1"/>
</dbReference>
<dbReference type="PANTHER" id="PTHR35527">
    <property type="entry name" value="CHOLOYLGLYCINE HYDROLASE"/>
    <property type="match status" value="1"/>
</dbReference>
<proteinExistence type="inferred from homology"/>
<dbReference type="InterPro" id="IPR052193">
    <property type="entry name" value="Peptidase_C59"/>
</dbReference>
<dbReference type="AlphaFoldDB" id="A0A2S0KFM7"/>
<evidence type="ECO:0000313" key="5">
    <source>
        <dbReference type="Proteomes" id="UP000239814"/>
    </source>
</evidence>